<dbReference type="InterPro" id="IPR001695">
    <property type="entry name" value="Lysyl_oxidase"/>
</dbReference>
<dbReference type="Pfam" id="PF01186">
    <property type="entry name" value="Lysyl_oxidase"/>
    <property type="match status" value="2"/>
</dbReference>
<evidence type="ECO:0000256" key="7">
    <source>
        <dbReference type="ARBA" id="ARBA00022729"/>
    </source>
</evidence>
<dbReference type="EC" id="1.4.3.13" evidence="16"/>
<keyword evidence="13" id="KW-0325">Glycoprotein</keyword>
<dbReference type="GO" id="GO:0005507">
    <property type="term" value="F:copper ion binding"/>
    <property type="evidence" value="ECO:0007669"/>
    <property type="project" value="UniProtKB-UniRule"/>
</dbReference>
<feature type="domain" description="SRCR" evidence="17">
    <location>
        <begin position="380"/>
        <end position="490"/>
    </location>
</feature>
<evidence type="ECO:0000313" key="19">
    <source>
        <dbReference type="Proteomes" id="UP000694388"/>
    </source>
</evidence>
<evidence type="ECO:0000256" key="11">
    <source>
        <dbReference type="ARBA" id="ARBA00023008"/>
    </source>
</evidence>
<dbReference type="GO" id="GO:0005615">
    <property type="term" value="C:extracellular space"/>
    <property type="evidence" value="ECO:0007669"/>
    <property type="project" value="UniProtKB-UniRule"/>
</dbReference>
<reference evidence="18" key="1">
    <citation type="submission" date="2025-08" db="UniProtKB">
        <authorList>
            <consortium name="Ensembl"/>
        </authorList>
    </citation>
    <scope>IDENTIFICATION</scope>
</reference>
<keyword evidence="8" id="KW-0677">Repeat</keyword>
<feature type="disulfide bond" evidence="15">
    <location>
        <begin position="340"/>
        <end position="350"/>
    </location>
</feature>
<evidence type="ECO:0000259" key="17">
    <source>
        <dbReference type="PROSITE" id="PS50287"/>
    </source>
</evidence>
<evidence type="ECO:0000256" key="16">
    <source>
        <dbReference type="RuleBase" id="RU367046"/>
    </source>
</evidence>
<organism evidence="18 19">
    <name type="scientific">Eptatretus burgeri</name>
    <name type="common">Inshore hagfish</name>
    <dbReference type="NCBI Taxonomy" id="7764"/>
    <lineage>
        <taxon>Eukaryota</taxon>
        <taxon>Metazoa</taxon>
        <taxon>Chordata</taxon>
        <taxon>Craniata</taxon>
        <taxon>Vertebrata</taxon>
        <taxon>Cyclostomata</taxon>
        <taxon>Myxini</taxon>
        <taxon>Myxiniformes</taxon>
        <taxon>Myxinidae</taxon>
        <taxon>Eptatretinae</taxon>
        <taxon>Eptatretus</taxon>
    </lineage>
</organism>
<comment type="PTM">
    <text evidence="16">The lysine tyrosylquinone cross-link (LTQ) is generated by condensation of the epsilon-amino group of a lysine with a topaquinone produced by oxidation of tyrosine.</text>
</comment>
<protein>
    <recommendedName>
        <fullName evidence="16">Lysyl oxidase homolog</fullName>
        <ecNumber evidence="16">1.4.3.13</ecNumber>
    </recommendedName>
</protein>
<evidence type="ECO:0000256" key="6">
    <source>
        <dbReference type="ARBA" id="ARBA00022723"/>
    </source>
</evidence>
<dbReference type="Ensembl" id="ENSEBUT00000018110.1">
    <property type="protein sequence ID" value="ENSEBUP00000017534.1"/>
    <property type="gene ID" value="ENSEBUG00000010949.1"/>
</dbReference>
<dbReference type="InterPro" id="IPR001190">
    <property type="entry name" value="SRCR"/>
</dbReference>
<comment type="cofactor">
    <cofactor evidence="1 16">
        <name>Cu cation</name>
        <dbReference type="ChEBI" id="CHEBI:23378"/>
    </cofactor>
</comment>
<keyword evidence="9 16" id="KW-0801">TPQ</keyword>
<dbReference type="FunFam" id="3.10.250.10:FF:000001">
    <property type="entry name" value="Lysyl oxidase 4 isoform X1"/>
    <property type="match status" value="2"/>
</dbReference>
<feature type="disulfide bond" evidence="15">
    <location>
        <begin position="31"/>
        <end position="95"/>
    </location>
</feature>
<evidence type="ECO:0000256" key="9">
    <source>
        <dbReference type="ARBA" id="ARBA00022772"/>
    </source>
</evidence>
<dbReference type="Proteomes" id="UP000694388">
    <property type="component" value="Unplaced"/>
</dbReference>
<sequence>KQSPIRLSGYPRKMYEGRVEVLHNGEWGTVCDDDFTMSIANVVCRELGFIGASSWSHSAKYGSGVGKIWLDNVYCTGLEKSIHNCQSRGWGVADCSHNEDVGVICQDTPCFHNSKQIEQYDTRVEDVRLRPIGSARGHLPVIQGVLQVQQRGRWHPVCNDGWTQQNSHVICGMLGFPAERSAFRPVFLQCIRTLYCIRCEHPFVKPNYLMHSVNCTGSEAHLSMCAFNFYQSDQGRSRCTNGIPVTVFCIPGPTFSAGLVFKKLFRAEAQVRLKAGALAGEGRVEVQLNGKWGTICDDRWDIISASVVCRELGFGSAREALVGGKMGQAMGPIYLTKVSCSGDERSILECPHSNETEICSHRDDAGVRCHVPAMDFEKQVRLRGGRNLYEGRLEVLSSETKNDSQRWGIVCSEGWSMLETAVVCRQLGLGYPSIALKETWYFDGDKESDNIVMSGVKCSGDELSLQQCHHHSEVSCRHGGARFAAGVICGDTASDLVLNAPLVEASAYLEDRPLHVLYCAAEENCLSSSARHMKWPYGQRRLLRFSSEIHNLGQADFRPKASRQNWDWHECHHVFGSKDTIHLISMNLAVGGQKVYECANFGEQGITANCHDTYRHDIDCQWVDITDVEPGDYIFQVC</sequence>
<comment type="similarity">
    <text evidence="3 16">Belongs to the lysyl oxidase family.</text>
</comment>
<dbReference type="PROSITE" id="PS50287">
    <property type="entry name" value="SRCR_2"/>
    <property type="match status" value="4"/>
</dbReference>
<feature type="disulfide bond" evidence="15">
    <location>
        <begin position="44"/>
        <end position="105"/>
    </location>
</feature>
<feature type="disulfide bond" evidence="15">
    <location>
        <begin position="75"/>
        <end position="85"/>
    </location>
</feature>
<dbReference type="Gene3D" id="3.10.250.10">
    <property type="entry name" value="SRCR-like domain"/>
    <property type="match status" value="4"/>
</dbReference>
<comment type="caution">
    <text evidence="15">Lacks conserved residue(s) required for the propagation of feature annotation.</text>
</comment>
<dbReference type="GO" id="GO:0030199">
    <property type="term" value="P:collagen fibril organization"/>
    <property type="evidence" value="ECO:0007669"/>
    <property type="project" value="TreeGrafter"/>
</dbReference>
<accession>A0A8C4QM08</accession>
<dbReference type="AlphaFoldDB" id="A0A8C4QM08"/>
<dbReference type="InterPro" id="IPR050912">
    <property type="entry name" value="LOX-like_protein"/>
</dbReference>
<keyword evidence="10 16" id="KW-0560">Oxidoreductase</keyword>
<dbReference type="GO" id="GO:0016020">
    <property type="term" value="C:membrane"/>
    <property type="evidence" value="ECO:0007669"/>
    <property type="project" value="InterPro"/>
</dbReference>
<keyword evidence="19" id="KW-1185">Reference proteome</keyword>
<dbReference type="PROSITE" id="PS00420">
    <property type="entry name" value="SRCR_1"/>
    <property type="match status" value="1"/>
</dbReference>
<keyword evidence="12 15" id="KW-1015">Disulfide bond</keyword>
<dbReference type="OMA" id="QKVYECA"/>
<feature type="domain" description="SRCR" evidence="17">
    <location>
        <begin position="5"/>
        <end position="106"/>
    </location>
</feature>
<evidence type="ECO:0000256" key="12">
    <source>
        <dbReference type="ARBA" id="ARBA00023157"/>
    </source>
</evidence>
<evidence type="ECO:0000256" key="3">
    <source>
        <dbReference type="ARBA" id="ARBA00007492"/>
    </source>
</evidence>
<reference evidence="18" key="2">
    <citation type="submission" date="2025-09" db="UniProtKB">
        <authorList>
            <consortium name="Ensembl"/>
        </authorList>
    </citation>
    <scope>IDENTIFICATION</scope>
</reference>
<dbReference type="Pfam" id="PF00530">
    <property type="entry name" value="SRCR"/>
    <property type="match status" value="4"/>
</dbReference>
<dbReference type="SUPFAM" id="SSF56487">
    <property type="entry name" value="SRCR-like"/>
    <property type="match status" value="4"/>
</dbReference>
<comment type="catalytic activity">
    <reaction evidence="14 16">
        <text>L-lysyl-[protein] + O2 + H2O = (S)-2-amino-6-oxohexanoyl-[protein] + H2O2 + NH4(+)</text>
        <dbReference type="Rhea" id="RHEA:24544"/>
        <dbReference type="Rhea" id="RHEA-COMP:9752"/>
        <dbReference type="Rhea" id="RHEA-COMP:12448"/>
        <dbReference type="ChEBI" id="CHEBI:15377"/>
        <dbReference type="ChEBI" id="CHEBI:15379"/>
        <dbReference type="ChEBI" id="CHEBI:16240"/>
        <dbReference type="ChEBI" id="CHEBI:28938"/>
        <dbReference type="ChEBI" id="CHEBI:29969"/>
        <dbReference type="ChEBI" id="CHEBI:131803"/>
        <dbReference type="EC" id="1.4.3.13"/>
    </reaction>
</comment>
<evidence type="ECO:0000256" key="8">
    <source>
        <dbReference type="ARBA" id="ARBA00022737"/>
    </source>
</evidence>
<evidence type="ECO:0000256" key="1">
    <source>
        <dbReference type="ARBA" id="ARBA00001935"/>
    </source>
</evidence>
<dbReference type="PANTHER" id="PTHR45817">
    <property type="entry name" value="LYSYL OXIDASE-LIKE-RELATED"/>
    <property type="match status" value="1"/>
</dbReference>
<dbReference type="PANTHER" id="PTHR45817:SF4">
    <property type="entry name" value="LYSYL OXIDASE-LIKE-RELATED"/>
    <property type="match status" value="1"/>
</dbReference>
<keyword evidence="4 16" id="KW-0886">LTQ</keyword>
<name>A0A8C4QM08_EPTBU</name>
<dbReference type="PRINTS" id="PR00258">
    <property type="entry name" value="SPERACTRCPTR"/>
</dbReference>
<evidence type="ECO:0000256" key="13">
    <source>
        <dbReference type="ARBA" id="ARBA00023180"/>
    </source>
</evidence>
<dbReference type="GO" id="GO:0004720">
    <property type="term" value="F:protein-lysine 6-oxidase activity"/>
    <property type="evidence" value="ECO:0007669"/>
    <property type="project" value="UniProtKB-UniRule"/>
</dbReference>
<feature type="domain" description="SRCR" evidence="17">
    <location>
        <begin position="129"/>
        <end position="250"/>
    </location>
</feature>
<comment type="function">
    <text evidence="16">Mediates the post-translational oxidative deamination of lysine residues on target proteins leading to the formation of deaminated lysine (allysine).</text>
</comment>
<evidence type="ECO:0000313" key="18">
    <source>
        <dbReference type="Ensembl" id="ENSEBUP00000017534.1"/>
    </source>
</evidence>
<dbReference type="PRINTS" id="PR00074">
    <property type="entry name" value="LYSYLOXIDASE"/>
</dbReference>
<keyword evidence="5 16" id="KW-0964">Secreted</keyword>
<feature type="domain" description="SRCR" evidence="17">
    <location>
        <begin position="271"/>
        <end position="370"/>
    </location>
</feature>
<keyword evidence="11 16" id="KW-0186">Copper</keyword>
<keyword evidence="6 16" id="KW-0479">Metal-binding</keyword>
<dbReference type="GeneTree" id="ENSGT00940000158157"/>
<dbReference type="InterPro" id="IPR036772">
    <property type="entry name" value="SRCR-like_dom_sf"/>
</dbReference>
<evidence type="ECO:0000256" key="4">
    <source>
        <dbReference type="ARBA" id="ARBA00022477"/>
    </source>
</evidence>
<keyword evidence="7" id="KW-0732">Signal</keyword>
<proteinExistence type="inferred from homology"/>
<evidence type="ECO:0000256" key="14">
    <source>
        <dbReference type="ARBA" id="ARBA00047861"/>
    </source>
</evidence>
<dbReference type="SMART" id="SM00202">
    <property type="entry name" value="SR"/>
    <property type="match status" value="4"/>
</dbReference>
<feature type="disulfide bond" evidence="15">
    <location>
        <begin position="215"/>
        <end position="225"/>
    </location>
</feature>
<evidence type="ECO:0000256" key="2">
    <source>
        <dbReference type="ARBA" id="ARBA00004239"/>
    </source>
</evidence>
<evidence type="ECO:0000256" key="15">
    <source>
        <dbReference type="PROSITE-ProRule" id="PRU00196"/>
    </source>
</evidence>
<comment type="subcellular location">
    <subcellularLocation>
        <location evidence="2 16">Secreted</location>
        <location evidence="2 16">Extracellular space</location>
    </subcellularLocation>
</comment>
<dbReference type="FunFam" id="3.10.250.10:FF:000008">
    <property type="entry name" value="Lysyl oxidase homolog 2"/>
    <property type="match status" value="1"/>
</dbReference>
<feature type="disulfide bond" evidence="15">
    <location>
        <begin position="458"/>
        <end position="468"/>
    </location>
</feature>
<evidence type="ECO:0000256" key="10">
    <source>
        <dbReference type="ARBA" id="ARBA00023002"/>
    </source>
</evidence>
<evidence type="ECO:0000256" key="5">
    <source>
        <dbReference type="ARBA" id="ARBA00022525"/>
    </source>
</evidence>